<evidence type="ECO:0000256" key="1">
    <source>
        <dbReference type="ARBA" id="ARBA00006835"/>
    </source>
</evidence>
<dbReference type="OrthoDB" id="1710124at2759"/>
<evidence type="ECO:0000313" key="9">
    <source>
        <dbReference type="EMBL" id="KAG5586360.1"/>
    </source>
</evidence>
<dbReference type="AlphaFoldDB" id="A0A9J5XHE1"/>
<dbReference type="EC" id="2.7.7.6" evidence="2"/>
<dbReference type="SUPFAM" id="SSF64484">
    <property type="entry name" value="beta and beta-prime subunits of DNA dependent RNA-polymerase"/>
    <property type="match status" value="1"/>
</dbReference>
<feature type="compositionally biased region" description="Basic residues" evidence="7">
    <location>
        <begin position="69"/>
        <end position="80"/>
    </location>
</feature>
<proteinExistence type="inferred from homology"/>
<keyword evidence="5" id="KW-0548">Nucleotidyltransferase</keyword>
<reference evidence="9 10" key="1">
    <citation type="submission" date="2020-09" db="EMBL/GenBank/DDBJ databases">
        <title>De no assembly of potato wild relative species, Solanum commersonii.</title>
        <authorList>
            <person name="Cho K."/>
        </authorList>
    </citation>
    <scope>NUCLEOTIDE SEQUENCE [LARGE SCALE GENOMIC DNA]</scope>
    <source>
        <strain evidence="9">LZ3.2</strain>
        <tissue evidence="9">Leaf</tissue>
    </source>
</reference>
<dbReference type="InterPro" id="IPR015712">
    <property type="entry name" value="DNA-dir_RNA_pol_su2"/>
</dbReference>
<evidence type="ECO:0000256" key="4">
    <source>
        <dbReference type="ARBA" id="ARBA00022679"/>
    </source>
</evidence>
<feature type="compositionally biased region" description="Basic and acidic residues" evidence="7">
    <location>
        <begin position="89"/>
        <end position="98"/>
    </location>
</feature>
<organism evidence="9 10">
    <name type="scientific">Solanum commersonii</name>
    <name type="common">Commerson's wild potato</name>
    <name type="synonym">Commerson's nightshade</name>
    <dbReference type="NCBI Taxonomy" id="4109"/>
    <lineage>
        <taxon>Eukaryota</taxon>
        <taxon>Viridiplantae</taxon>
        <taxon>Streptophyta</taxon>
        <taxon>Embryophyta</taxon>
        <taxon>Tracheophyta</taxon>
        <taxon>Spermatophyta</taxon>
        <taxon>Magnoliopsida</taxon>
        <taxon>eudicotyledons</taxon>
        <taxon>Gunneridae</taxon>
        <taxon>Pentapetalae</taxon>
        <taxon>asterids</taxon>
        <taxon>lamiids</taxon>
        <taxon>Solanales</taxon>
        <taxon>Solanaceae</taxon>
        <taxon>Solanoideae</taxon>
        <taxon>Solaneae</taxon>
        <taxon>Solanum</taxon>
    </lineage>
</organism>
<dbReference type="GO" id="GO:0000428">
    <property type="term" value="C:DNA-directed RNA polymerase complex"/>
    <property type="evidence" value="ECO:0007669"/>
    <property type="project" value="UniProtKB-KW"/>
</dbReference>
<dbReference type="InterPro" id="IPR037033">
    <property type="entry name" value="DNA-dir_RNAP_su2_hyb_sf"/>
</dbReference>
<dbReference type="Pfam" id="PF00562">
    <property type="entry name" value="RNA_pol_Rpb2_6"/>
    <property type="match status" value="1"/>
</dbReference>
<feature type="region of interest" description="Disordered" evidence="7">
    <location>
        <begin position="69"/>
        <end position="108"/>
    </location>
</feature>
<dbReference type="InterPro" id="IPR007120">
    <property type="entry name" value="DNA-dir_RNAP_su2_dom"/>
</dbReference>
<keyword evidence="6" id="KW-0804">Transcription</keyword>
<evidence type="ECO:0000256" key="6">
    <source>
        <dbReference type="ARBA" id="ARBA00023163"/>
    </source>
</evidence>
<comment type="caution">
    <text evidence="9">The sequence shown here is derived from an EMBL/GenBank/DDBJ whole genome shotgun (WGS) entry which is preliminary data.</text>
</comment>
<keyword evidence="4" id="KW-0808">Transferase</keyword>
<name>A0A9J5XHE1_SOLCO</name>
<evidence type="ECO:0000313" key="10">
    <source>
        <dbReference type="Proteomes" id="UP000824120"/>
    </source>
</evidence>
<dbReference type="Proteomes" id="UP000824120">
    <property type="component" value="Chromosome 9"/>
</dbReference>
<evidence type="ECO:0000256" key="3">
    <source>
        <dbReference type="ARBA" id="ARBA00022478"/>
    </source>
</evidence>
<dbReference type="GO" id="GO:0006351">
    <property type="term" value="P:DNA-templated transcription"/>
    <property type="evidence" value="ECO:0007669"/>
    <property type="project" value="InterPro"/>
</dbReference>
<dbReference type="InterPro" id="IPR014724">
    <property type="entry name" value="RNA_pol_RPB2_OB-fold"/>
</dbReference>
<sequence length="108" mass="12092">MLGSWVETGDILVGKLTPQVMKESLYALEDRLLRVILSNQASTSKETCLKLHIGGRKHEIKVGDKVAGRHGKKGIISKKNPRQEMPYVQDRRSVDMESARQTLSNSAF</sequence>
<feature type="domain" description="DNA-directed RNA polymerase subunit 2 hybrid-binding" evidence="8">
    <location>
        <begin position="31"/>
        <end position="96"/>
    </location>
</feature>
<evidence type="ECO:0000256" key="7">
    <source>
        <dbReference type="SAM" id="MobiDB-lite"/>
    </source>
</evidence>
<gene>
    <name evidence="9" type="ORF">H5410_046794</name>
</gene>
<protein>
    <recommendedName>
        <fullName evidence="2">DNA-directed RNA polymerase</fullName>
        <ecNumber evidence="2">2.7.7.6</ecNumber>
    </recommendedName>
</protein>
<dbReference type="Gene3D" id="2.40.50.150">
    <property type="match status" value="1"/>
</dbReference>
<keyword evidence="3" id="KW-0240">DNA-directed RNA polymerase</keyword>
<comment type="similarity">
    <text evidence="1">Belongs to the RNA polymerase beta chain family.</text>
</comment>
<dbReference type="GO" id="GO:0032549">
    <property type="term" value="F:ribonucleoside binding"/>
    <property type="evidence" value="ECO:0007669"/>
    <property type="project" value="InterPro"/>
</dbReference>
<dbReference type="GO" id="GO:0003677">
    <property type="term" value="F:DNA binding"/>
    <property type="evidence" value="ECO:0007669"/>
    <property type="project" value="InterPro"/>
</dbReference>
<evidence type="ECO:0000256" key="2">
    <source>
        <dbReference type="ARBA" id="ARBA00012418"/>
    </source>
</evidence>
<keyword evidence="10" id="KW-1185">Reference proteome</keyword>
<evidence type="ECO:0000256" key="5">
    <source>
        <dbReference type="ARBA" id="ARBA00022695"/>
    </source>
</evidence>
<accession>A0A9J5XHE1</accession>
<feature type="compositionally biased region" description="Polar residues" evidence="7">
    <location>
        <begin position="99"/>
        <end position="108"/>
    </location>
</feature>
<dbReference type="EMBL" id="JACXVP010000009">
    <property type="protein sequence ID" value="KAG5586360.1"/>
    <property type="molecule type" value="Genomic_DNA"/>
</dbReference>
<dbReference type="Gene3D" id="2.40.270.10">
    <property type="entry name" value="DNA-directed RNA polymerase, subunit 2, domain 6"/>
    <property type="match status" value="1"/>
</dbReference>
<dbReference type="PANTHER" id="PTHR20856">
    <property type="entry name" value="DNA-DIRECTED RNA POLYMERASE I SUBUNIT 2"/>
    <property type="match status" value="1"/>
</dbReference>
<dbReference type="GO" id="GO:0003899">
    <property type="term" value="F:DNA-directed RNA polymerase activity"/>
    <property type="evidence" value="ECO:0007669"/>
    <property type="project" value="UniProtKB-EC"/>
</dbReference>
<evidence type="ECO:0000259" key="8">
    <source>
        <dbReference type="Pfam" id="PF00562"/>
    </source>
</evidence>